<reference evidence="3" key="1">
    <citation type="submission" date="2012-07" db="EMBL/GenBank/DDBJ databases">
        <title>Genome of the Chinese tree shrew, a rising model animal genetically related to primates.</title>
        <authorList>
            <person name="Zhang G."/>
            <person name="Fan Y."/>
            <person name="Yao Y."/>
            <person name="Huang Z."/>
        </authorList>
    </citation>
    <scope>NUCLEOTIDE SEQUENCE [LARGE SCALE GENOMIC DNA]</scope>
</reference>
<evidence type="ECO:0000313" key="3">
    <source>
        <dbReference type="Proteomes" id="UP000011518"/>
    </source>
</evidence>
<dbReference type="InParanoid" id="L9KXJ1"/>
<dbReference type="EMBL" id="KB320613">
    <property type="protein sequence ID" value="ELW67433.1"/>
    <property type="molecule type" value="Genomic_DNA"/>
</dbReference>
<proteinExistence type="predicted"/>
<reference evidence="3" key="2">
    <citation type="journal article" date="2013" name="Nat. Commun.">
        <title>Genome of the Chinese tree shrew.</title>
        <authorList>
            <person name="Fan Y."/>
            <person name="Huang Z.Y."/>
            <person name="Cao C.C."/>
            <person name="Chen C.S."/>
            <person name="Chen Y.X."/>
            <person name="Fan D.D."/>
            <person name="He J."/>
            <person name="Hou H.L."/>
            <person name="Hu L."/>
            <person name="Hu X.T."/>
            <person name="Jiang X.T."/>
            <person name="Lai R."/>
            <person name="Lang Y.S."/>
            <person name="Liang B."/>
            <person name="Liao S.G."/>
            <person name="Mu D."/>
            <person name="Ma Y.Y."/>
            <person name="Niu Y.Y."/>
            <person name="Sun X.Q."/>
            <person name="Xia J.Q."/>
            <person name="Xiao J."/>
            <person name="Xiong Z.Q."/>
            <person name="Xu L."/>
            <person name="Yang L."/>
            <person name="Zhang Y."/>
            <person name="Zhao W."/>
            <person name="Zhao X.D."/>
            <person name="Zheng Y.T."/>
            <person name="Zhou J.M."/>
            <person name="Zhu Y.B."/>
            <person name="Zhang G.J."/>
            <person name="Wang J."/>
            <person name="Yao Y.G."/>
        </authorList>
    </citation>
    <scope>NUCLEOTIDE SEQUENCE [LARGE SCALE GENOMIC DNA]</scope>
</reference>
<feature type="region of interest" description="Disordered" evidence="1">
    <location>
        <begin position="24"/>
        <end position="47"/>
    </location>
</feature>
<accession>L9KXJ1</accession>
<evidence type="ECO:0000313" key="2">
    <source>
        <dbReference type="EMBL" id="ELW67433.1"/>
    </source>
</evidence>
<dbReference type="AlphaFoldDB" id="L9KXJ1"/>
<feature type="compositionally biased region" description="Polar residues" evidence="1">
    <location>
        <begin position="25"/>
        <end position="46"/>
    </location>
</feature>
<protein>
    <submittedName>
        <fullName evidence="2">Uncharacterized protein</fullName>
    </submittedName>
</protein>
<dbReference type="Proteomes" id="UP000011518">
    <property type="component" value="Unassembled WGS sequence"/>
</dbReference>
<sequence>MSPSFLTEASWIVLYSSGLNCPEAQGNTRLSQRQATSPSPGPSDQATHAVLADRQRLAVLPRPEHVSLENTDDTATSLRRPWRDLSIILHRVGSRRSSFNSKKSRDAVCATNIASTVSEENATL</sequence>
<gene>
    <name evidence="2" type="ORF">TREES_T100018498</name>
</gene>
<name>L9KXJ1_TUPCH</name>
<keyword evidence="3" id="KW-1185">Reference proteome</keyword>
<evidence type="ECO:0000256" key="1">
    <source>
        <dbReference type="SAM" id="MobiDB-lite"/>
    </source>
</evidence>
<organism evidence="2 3">
    <name type="scientific">Tupaia chinensis</name>
    <name type="common">Chinese tree shrew</name>
    <name type="synonym">Tupaia belangeri chinensis</name>
    <dbReference type="NCBI Taxonomy" id="246437"/>
    <lineage>
        <taxon>Eukaryota</taxon>
        <taxon>Metazoa</taxon>
        <taxon>Chordata</taxon>
        <taxon>Craniata</taxon>
        <taxon>Vertebrata</taxon>
        <taxon>Euteleostomi</taxon>
        <taxon>Mammalia</taxon>
        <taxon>Eutheria</taxon>
        <taxon>Euarchontoglires</taxon>
        <taxon>Scandentia</taxon>
        <taxon>Tupaiidae</taxon>
        <taxon>Tupaia</taxon>
    </lineage>
</organism>